<dbReference type="RefSeq" id="WP_133363927.1">
    <property type="nucleotide sequence ID" value="NZ_CP037940.1"/>
</dbReference>
<dbReference type="InterPro" id="IPR050272">
    <property type="entry name" value="Isochorismatase-like_hydrls"/>
</dbReference>
<comment type="similarity">
    <text evidence="1">Belongs to the isochorismatase family.</text>
</comment>
<dbReference type="EMBL" id="CP037940">
    <property type="protein sequence ID" value="QBO36850.1"/>
    <property type="molecule type" value="Genomic_DNA"/>
</dbReference>
<feature type="domain" description="Isochorismatase-like" evidence="3">
    <location>
        <begin position="8"/>
        <end position="169"/>
    </location>
</feature>
<gene>
    <name evidence="4" type="ORF">EQG49_10550</name>
</gene>
<dbReference type="AlphaFoldDB" id="A0A4P6YVM5"/>
<dbReference type="InterPro" id="IPR036380">
    <property type="entry name" value="Isochorismatase-like_sf"/>
</dbReference>
<reference evidence="5" key="1">
    <citation type="submission" date="2019-03" db="EMBL/GenBank/DDBJ databases">
        <title>Weissella sp. 26KH-42 Genome sequencing.</title>
        <authorList>
            <person name="Heo J."/>
            <person name="Kim S.-J."/>
            <person name="Kim J.-S."/>
            <person name="Hong S.-B."/>
            <person name="Kwon S.-W."/>
        </authorList>
    </citation>
    <scope>NUCLEOTIDE SEQUENCE [LARGE SCALE GENOMIC DNA]</scope>
    <source>
        <strain evidence="5">26KH-42</strain>
    </source>
</reference>
<dbReference type="Proteomes" id="UP000292886">
    <property type="component" value="Chromosome"/>
</dbReference>
<dbReference type="InterPro" id="IPR000868">
    <property type="entry name" value="Isochorismatase-like_dom"/>
</dbReference>
<name>A0A4P6YVM5_9LACO</name>
<protein>
    <submittedName>
        <fullName evidence="4">Cysteine hydrolase</fullName>
    </submittedName>
</protein>
<proteinExistence type="inferred from homology"/>
<evidence type="ECO:0000256" key="2">
    <source>
        <dbReference type="ARBA" id="ARBA00022801"/>
    </source>
</evidence>
<evidence type="ECO:0000256" key="1">
    <source>
        <dbReference type="ARBA" id="ARBA00006336"/>
    </source>
</evidence>
<evidence type="ECO:0000259" key="3">
    <source>
        <dbReference type="Pfam" id="PF00857"/>
    </source>
</evidence>
<dbReference type="PANTHER" id="PTHR43540">
    <property type="entry name" value="PEROXYUREIDOACRYLATE/UREIDOACRYLATE AMIDOHYDROLASE-RELATED"/>
    <property type="match status" value="1"/>
</dbReference>
<sequence length="176" mass="19402">MDFKNSNTALVVIDMQDGILFGEKPLVPHAPKELLTKTNHLIEEAIKAEAPTALINVSSDRIPVAMREKFTNLSLRDDLVAHENSMSFTKYEPSAFSIVALQNFLKKDIENVLLTGIVTETGVLKTAEDLVAAGFNVITIEDLTSARTSENHQHALERLDTIGDVISLDQVIAYLQ</sequence>
<dbReference type="PANTHER" id="PTHR43540:SF7">
    <property type="entry name" value="ISOCHORISMATASE FAMILY PROTEIN YECD"/>
    <property type="match status" value="1"/>
</dbReference>
<keyword evidence="2 4" id="KW-0378">Hydrolase</keyword>
<organism evidence="4 5">
    <name type="scientific">Periweissella cryptocerci</name>
    <dbReference type="NCBI Taxonomy" id="2506420"/>
    <lineage>
        <taxon>Bacteria</taxon>
        <taxon>Bacillati</taxon>
        <taxon>Bacillota</taxon>
        <taxon>Bacilli</taxon>
        <taxon>Lactobacillales</taxon>
        <taxon>Lactobacillaceae</taxon>
        <taxon>Periweissella</taxon>
    </lineage>
</organism>
<dbReference type="GO" id="GO:0016787">
    <property type="term" value="F:hydrolase activity"/>
    <property type="evidence" value="ECO:0007669"/>
    <property type="project" value="UniProtKB-KW"/>
</dbReference>
<dbReference type="Pfam" id="PF00857">
    <property type="entry name" value="Isochorismatase"/>
    <property type="match status" value="1"/>
</dbReference>
<evidence type="ECO:0000313" key="5">
    <source>
        <dbReference type="Proteomes" id="UP000292886"/>
    </source>
</evidence>
<keyword evidence="5" id="KW-1185">Reference proteome</keyword>
<dbReference type="KEGG" id="wei:EQG49_10550"/>
<dbReference type="CDD" id="cd00431">
    <property type="entry name" value="cysteine_hydrolases"/>
    <property type="match status" value="1"/>
</dbReference>
<dbReference type="SUPFAM" id="SSF52499">
    <property type="entry name" value="Isochorismatase-like hydrolases"/>
    <property type="match status" value="1"/>
</dbReference>
<dbReference type="Gene3D" id="3.40.50.850">
    <property type="entry name" value="Isochorismatase-like"/>
    <property type="match status" value="1"/>
</dbReference>
<evidence type="ECO:0000313" key="4">
    <source>
        <dbReference type="EMBL" id="QBO36850.1"/>
    </source>
</evidence>
<accession>A0A4P6YVM5</accession>
<dbReference type="OrthoDB" id="9796485at2"/>